<keyword evidence="2" id="KW-1185">Reference proteome</keyword>
<comment type="caution">
    <text evidence="1">The sequence shown here is derived from an EMBL/GenBank/DDBJ whole genome shotgun (WGS) entry which is preliminary data.</text>
</comment>
<protein>
    <recommendedName>
        <fullName evidence="3">Transposase</fullName>
    </recommendedName>
</protein>
<proteinExistence type="predicted"/>
<reference evidence="1" key="1">
    <citation type="submission" date="2024-02" db="EMBL/GenBank/DDBJ databases">
        <authorList>
            <consortium name="ELIXIR-Norway"/>
            <consortium name="Elixir Norway"/>
        </authorList>
    </citation>
    <scope>NUCLEOTIDE SEQUENCE</scope>
</reference>
<accession>A0ABP0VGK8</accession>
<evidence type="ECO:0000313" key="2">
    <source>
        <dbReference type="Proteomes" id="UP001497444"/>
    </source>
</evidence>
<organism evidence="1 2">
    <name type="scientific">Sphagnum jensenii</name>
    <dbReference type="NCBI Taxonomy" id="128206"/>
    <lineage>
        <taxon>Eukaryota</taxon>
        <taxon>Viridiplantae</taxon>
        <taxon>Streptophyta</taxon>
        <taxon>Embryophyta</taxon>
        <taxon>Bryophyta</taxon>
        <taxon>Sphagnophytina</taxon>
        <taxon>Sphagnopsida</taxon>
        <taxon>Sphagnales</taxon>
        <taxon>Sphagnaceae</taxon>
        <taxon>Sphagnum</taxon>
    </lineage>
</organism>
<dbReference type="Proteomes" id="UP001497444">
    <property type="component" value="Unassembled WGS sequence"/>
</dbReference>
<gene>
    <name evidence="1" type="ORF">CSSPJE1EN1_LOCUS27990</name>
</gene>
<evidence type="ECO:0000313" key="1">
    <source>
        <dbReference type="EMBL" id="CAK9252612.1"/>
    </source>
</evidence>
<sequence>MMSTKGHHTHNIVDAFGPTERRCIVKCRALDLIPVKDPAFYACPTCNGPVGKRDKPSEKLGYTFRCKAKGCGKTLSPLANTIFERSKLPLLTILTAVYWFVNEVTRAQASSFLKVSEPSITALWKKLRRACGQLGSWNQIGGENLILNVTKLTCFENTTEGGSCGGGQVDIRCFLSGDTRVFFHFCPQQAERDHLTSYGSSDQGRINCNYGLRGILPRSPGGRISGSFDHKPLCHSREQICSSSTCSEVGRVVEVHTNNIEVQWKLLKARIDSFHNDDIVEGYLEKAQYFRNILDKMRREARFGQFLKDLARIYPGPPRALTSDPDETMIYFSDSESE</sequence>
<dbReference type="EMBL" id="CAXAQS010000673">
    <property type="protein sequence ID" value="CAK9252612.1"/>
    <property type="molecule type" value="Genomic_DNA"/>
</dbReference>
<evidence type="ECO:0008006" key="3">
    <source>
        <dbReference type="Google" id="ProtNLM"/>
    </source>
</evidence>
<name>A0ABP0VGK8_9BRYO</name>